<sequence>MVRDAIAGPKSANGGDGRDVAFLARQAWPWLRQTDDAAGRHGGMFVRLQLSDRSNWLVVFDDLVEPVETDLPKERRILFAHTPPIGRKHRAGFINQFGVVASPQPIRGFAGRWVASQPAKPWRIGVRVGEDGASVRADLSVLRAMAVPEPKAKRISLISSPMPDKKRERARQALLAQLRLHFADDVDVFGDGFMPLQDTASAILPYRYHLVLEDSELDHCWTERLADAYLGFTLPLFAGCSNVVDYFPKKALVPLPSLEDRPAILRLITNVLAKDPWAERLDAIRVARAGILDRHNLFSLIERWTAPARSGVSLEAERLAQPEIVRPAVECGAWSMLLRRIGMR</sequence>
<keyword evidence="2" id="KW-1185">Reference proteome</keyword>
<name>A0A109B8Q0_HYPSL</name>
<organism evidence="1 2">
    <name type="scientific">Hyphomicrobium sulfonivorans</name>
    <dbReference type="NCBI Taxonomy" id="121290"/>
    <lineage>
        <taxon>Bacteria</taxon>
        <taxon>Pseudomonadati</taxon>
        <taxon>Pseudomonadota</taxon>
        <taxon>Alphaproteobacteria</taxon>
        <taxon>Hyphomicrobiales</taxon>
        <taxon>Hyphomicrobiaceae</taxon>
        <taxon>Hyphomicrobium</taxon>
    </lineage>
</organism>
<evidence type="ECO:0000313" key="2">
    <source>
        <dbReference type="Proteomes" id="UP000059074"/>
    </source>
</evidence>
<accession>A0A109B8Q0</accession>
<comment type="caution">
    <text evidence="1">The sequence shown here is derived from an EMBL/GenBank/DDBJ whole genome shotgun (WGS) entry which is preliminary data.</text>
</comment>
<dbReference type="Proteomes" id="UP000059074">
    <property type="component" value="Unassembled WGS sequence"/>
</dbReference>
<evidence type="ECO:0000313" key="1">
    <source>
        <dbReference type="EMBL" id="KWT64261.1"/>
    </source>
</evidence>
<dbReference type="InterPro" id="IPR038577">
    <property type="entry name" value="GT10-like_C_sf"/>
</dbReference>
<proteinExistence type="predicted"/>
<dbReference type="AlphaFoldDB" id="A0A109B8Q0"/>
<dbReference type="EMBL" id="LMTR01000094">
    <property type="protein sequence ID" value="KWT64261.1"/>
    <property type="molecule type" value="Genomic_DNA"/>
</dbReference>
<dbReference type="RefSeq" id="WP_157066889.1">
    <property type="nucleotide sequence ID" value="NZ_LMTR01000094.1"/>
</dbReference>
<reference evidence="1 2" key="1">
    <citation type="submission" date="2015-10" db="EMBL/GenBank/DDBJ databases">
        <title>Transcriptomic analysis of a linuron degrading triple-species bacterial consortium.</title>
        <authorList>
            <person name="Albers P."/>
        </authorList>
    </citation>
    <scope>NUCLEOTIDE SEQUENCE [LARGE SCALE GENOMIC DNA]</scope>
    <source>
        <strain evidence="1 2">WDL6</strain>
    </source>
</reference>
<dbReference type="Gene3D" id="3.40.50.11660">
    <property type="entry name" value="Glycosyl transferase family 10, C-terminal domain"/>
    <property type="match status" value="1"/>
</dbReference>
<evidence type="ECO:0008006" key="3">
    <source>
        <dbReference type="Google" id="ProtNLM"/>
    </source>
</evidence>
<gene>
    <name evidence="1" type="ORF">APY04_3525</name>
</gene>
<dbReference type="PATRIC" id="fig|121290.4.peg.1890"/>
<protein>
    <recommendedName>
        <fullName evidence="3">Glycosyltransferase</fullName>
    </recommendedName>
</protein>
<dbReference type="OrthoDB" id="9791032at2"/>
<dbReference type="SUPFAM" id="SSF53756">
    <property type="entry name" value="UDP-Glycosyltransferase/glycogen phosphorylase"/>
    <property type="match status" value="1"/>
</dbReference>